<accession>A0A1X6NJC7</accession>
<proteinExistence type="predicted"/>
<evidence type="ECO:0000313" key="3">
    <source>
        <dbReference type="Proteomes" id="UP000218209"/>
    </source>
</evidence>
<feature type="chain" id="PRO_5012371945" evidence="1">
    <location>
        <begin position="30"/>
        <end position="401"/>
    </location>
</feature>
<keyword evidence="3" id="KW-1185">Reference proteome</keyword>
<organism evidence="2 3">
    <name type="scientific">Porphyra umbilicalis</name>
    <name type="common">Purple laver</name>
    <name type="synonym">Red alga</name>
    <dbReference type="NCBI Taxonomy" id="2786"/>
    <lineage>
        <taxon>Eukaryota</taxon>
        <taxon>Rhodophyta</taxon>
        <taxon>Bangiophyceae</taxon>
        <taxon>Bangiales</taxon>
        <taxon>Bangiaceae</taxon>
        <taxon>Porphyra</taxon>
    </lineage>
</organism>
<name>A0A1X6NJC7_PORUM</name>
<dbReference type="AlphaFoldDB" id="A0A1X6NJC7"/>
<gene>
    <name evidence="2" type="ORF">BU14_2337s0002</name>
</gene>
<dbReference type="EMBL" id="KV920160">
    <property type="protein sequence ID" value="OSX68719.1"/>
    <property type="molecule type" value="Genomic_DNA"/>
</dbReference>
<keyword evidence="1" id="KW-0732">Signal</keyword>
<feature type="signal peptide" evidence="1">
    <location>
        <begin position="1"/>
        <end position="29"/>
    </location>
</feature>
<sequence>MGVRVRRWAATAFTGLVATAATAAVAVSAAPSNGRPPSAGAVRQAAPSTSAGVASALGAPCDDVFSVDGATGLACLFINTISFGSEGRPTVVLTDSVPVGGTCSPRHLNACTADTTYALCIAGTCMRLADAPPPGAGRRAVGDECIQARDCATGVCARAAWTGLRSVCSVADVPAGGDCHWLAACGAGLACATAADAADDAVLGPVGVCRPGAGPACPTPCDAASAACGVQAADADGCGRQRLPAGAACGGDGAGGCAAGLVCSAAVEGAGFPVCHRPNGGGGGKAAAPSAALSTWSPADAAADPPPPCVSNVGCPPRTRCRWARGSAAPAGRACRRAARPGAPCDAPDVACGGGHQCDAPAGGGAPKCVRWAKPGEPCNGAAVAGCWNGFKCRSGRCVAR</sequence>
<reference evidence="2 3" key="1">
    <citation type="submission" date="2017-03" db="EMBL/GenBank/DDBJ databases">
        <title>WGS assembly of Porphyra umbilicalis.</title>
        <authorList>
            <person name="Brawley S.H."/>
            <person name="Blouin N.A."/>
            <person name="Ficko-Blean E."/>
            <person name="Wheeler G.L."/>
            <person name="Lohr M."/>
            <person name="Goodson H.V."/>
            <person name="Jenkins J.W."/>
            <person name="Blaby-Haas C.E."/>
            <person name="Helliwell K.E."/>
            <person name="Chan C."/>
            <person name="Marriage T."/>
            <person name="Bhattacharya D."/>
            <person name="Klein A.S."/>
            <person name="Badis Y."/>
            <person name="Brodie J."/>
            <person name="Cao Y."/>
            <person name="Collen J."/>
            <person name="Dittami S.M."/>
            <person name="Gachon C.M."/>
            <person name="Green B.R."/>
            <person name="Karpowicz S."/>
            <person name="Kim J.W."/>
            <person name="Kudahl U."/>
            <person name="Lin S."/>
            <person name="Michel G."/>
            <person name="Mittag M."/>
            <person name="Olson B.J."/>
            <person name="Pangilinan J."/>
            <person name="Peng Y."/>
            <person name="Qiu H."/>
            <person name="Shu S."/>
            <person name="Singer J.T."/>
            <person name="Smith A.G."/>
            <person name="Sprecher B.N."/>
            <person name="Wagner V."/>
            <person name="Wang W."/>
            <person name="Wang Z.-Y."/>
            <person name="Yan J."/>
            <person name="Yarish C."/>
            <person name="Zoeuner-Riek S."/>
            <person name="Zhuang Y."/>
            <person name="Zou Y."/>
            <person name="Lindquist E.A."/>
            <person name="Grimwood J."/>
            <person name="Barry K."/>
            <person name="Rokhsar D.S."/>
            <person name="Schmutz J."/>
            <person name="Stiller J.W."/>
            <person name="Grossman A.R."/>
            <person name="Prochnik S.E."/>
        </authorList>
    </citation>
    <scope>NUCLEOTIDE SEQUENCE [LARGE SCALE GENOMIC DNA]</scope>
    <source>
        <strain evidence="2">4086291</strain>
    </source>
</reference>
<evidence type="ECO:0000313" key="2">
    <source>
        <dbReference type="EMBL" id="OSX68719.1"/>
    </source>
</evidence>
<dbReference type="Proteomes" id="UP000218209">
    <property type="component" value="Unassembled WGS sequence"/>
</dbReference>
<evidence type="ECO:0000256" key="1">
    <source>
        <dbReference type="SAM" id="SignalP"/>
    </source>
</evidence>
<protein>
    <submittedName>
        <fullName evidence="2">Uncharacterized protein</fullName>
    </submittedName>
</protein>